<accession>A0A9N9SLP2</accession>
<name>A0A9N9SLP2_PHACE</name>
<reference evidence="2" key="1">
    <citation type="submission" date="2022-01" db="EMBL/GenBank/DDBJ databases">
        <authorList>
            <person name="King R."/>
        </authorList>
    </citation>
    <scope>NUCLEOTIDE SEQUENCE</scope>
</reference>
<dbReference type="AlphaFoldDB" id="A0A9N9SLP2"/>
<evidence type="ECO:0000256" key="1">
    <source>
        <dbReference type="SAM" id="Phobius"/>
    </source>
</evidence>
<proteinExistence type="predicted"/>
<dbReference type="OrthoDB" id="6756614at2759"/>
<gene>
    <name evidence="2" type="ORF">PHAECO_LOCUS11573</name>
</gene>
<reference evidence="2" key="2">
    <citation type="submission" date="2022-10" db="EMBL/GenBank/DDBJ databases">
        <authorList>
            <consortium name="ENA_rothamsted_submissions"/>
            <consortium name="culmorum"/>
            <person name="King R."/>
        </authorList>
    </citation>
    <scope>NUCLEOTIDE SEQUENCE</scope>
</reference>
<organism evidence="2 3">
    <name type="scientific">Phaedon cochleariae</name>
    <name type="common">Mustard beetle</name>
    <dbReference type="NCBI Taxonomy" id="80249"/>
    <lineage>
        <taxon>Eukaryota</taxon>
        <taxon>Metazoa</taxon>
        <taxon>Ecdysozoa</taxon>
        <taxon>Arthropoda</taxon>
        <taxon>Hexapoda</taxon>
        <taxon>Insecta</taxon>
        <taxon>Pterygota</taxon>
        <taxon>Neoptera</taxon>
        <taxon>Endopterygota</taxon>
        <taxon>Coleoptera</taxon>
        <taxon>Polyphaga</taxon>
        <taxon>Cucujiformia</taxon>
        <taxon>Chrysomeloidea</taxon>
        <taxon>Chrysomelidae</taxon>
        <taxon>Chrysomelinae</taxon>
        <taxon>Chrysomelini</taxon>
        <taxon>Phaedon</taxon>
    </lineage>
</organism>
<evidence type="ECO:0000313" key="2">
    <source>
        <dbReference type="EMBL" id="CAG9824687.1"/>
    </source>
</evidence>
<dbReference type="EMBL" id="OU896714">
    <property type="protein sequence ID" value="CAG9824687.1"/>
    <property type="molecule type" value="Genomic_DNA"/>
</dbReference>
<dbReference type="Proteomes" id="UP001153737">
    <property type="component" value="Chromosome 8"/>
</dbReference>
<keyword evidence="1" id="KW-0812">Transmembrane</keyword>
<protein>
    <submittedName>
        <fullName evidence="2">Uncharacterized protein</fullName>
    </submittedName>
</protein>
<sequence>MGSSSGGKKKYTTFRSRQRANLSFFIVVVFFGVFGVIVFTEIFFIDERGRAGGGVLSEDYISIRVGAAMMNDDSLGALLMGGRPPVALPVIENNVAPVAPKLLILDKARLRTVCSKESWLNALPAASLGTLLDCKINNHSESLLVFA</sequence>
<keyword evidence="1" id="KW-1133">Transmembrane helix</keyword>
<keyword evidence="1" id="KW-0472">Membrane</keyword>
<keyword evidence="3" id="KW-1185">Reference proteome</keyword>
<feature type="transmembrane region" description="Helical" evidence="1">
    <location>
        <begin position="21"/>
        <end position="45"/>
    </location>
</feature>
<evidence type="ECO:0000313" key="3">
    <source>
        <dbReference type="Proteomes" id="UP001153737"/>
    </source>
</evidence>